<organism evidence="3">
    <name type="scientific">uncultured prokaryote</name>
    <dbReference type="NCBI Taxonomy" id="198431"/>
    <lineage>
        <taxon>unclassified sequences</taxon>
        <taxon>environmental samples</taxon>
    </lineage>
</organism>
<dbReference type="Pfam" id="PF07811">
    <property type="entry name" value="TadE"/>
    <property type="match status" value="1"/>
</dbReference>
<protein>
    <recommendedName>
        <fullName evidence="2">TadE-like domain-containing protein</fullName>
    </recommendedName>
</protein>
<evidence type="ECO:0000313" key="3">
    <source>
        <dbReference type="EMBL" id="CRY97978.1"/>
    </source>
</evidence>
<keyword evidence="1" id="KW-0472">Membrane</keyword>
<dbReference type="InterPro" id="IPR012495">
    <property type="entry name" value="TadE-like_dom"/>
</dbReference>
<keyword evidence="1" id="KW-0812">Transmembrane</keyword>
<dbReference type="AlphaFoldDB" id="A0A0H5Q7R7"/>
<feature type="domain" description="TadE-like" evidence="2">
    <location>
        <begin position="13"/>
        <end position="55"/>
    </location>
</feature>
<accession>A0A0H5Q7R7</accession>
<feature type="transmembrane region" description="Helical" evidence="1">
    <location>
        <begin position="21"/>
        <end position="46"/>
    </location>
</feature>
<sequence length="225" mass="25800">MKRRRHFLKDSKGAVLLEFIFCFPILFVLFLFAVQFAYIMITWHVVHYSAYMGARSSMTVNNLQRKSRAEAVVKRILATVSASPADSKDAKDRADDKYIKLDGWGRLPNTKYLDKQVEVDIPLTDLDPRGVKCTVRFKMFLQVPVAGRIISFFAKKDKTGEEEKWEKKLDEQAYALNPAMLSRYANEMNAGGSGREKELKYPYITLSSSSVISIPYATKFYPLTR</sequence>
<keyword evidence="1" id="KW-1133">Transmembrane helix</keyword>
<evidence type="ECO:0000256" key="1">
    <source>
        <dbReference type="SAM" id="Phobius"/>
    </source>
</evidence>
<reference evidence="3" key="1">
    <citation type="submission" date="2015-06" db="EMBL/GenBank/DDBJ databases">
        <authorList>
            <person name="Joergensen T."/>
        </authorList>
    </citation>
    <scope>NUCLEOTIDE SEQUENCE</scope>
    <source>
        <strain evidence="3">RGRH1802</strain>
    </source>
</reference>
<name>A0A0H5Q7R7_9ZZZZ</name>
<dbReference type="EMBL" id="LN854301">
    <property type="protein sequence ID" value="CRY97978.1"/>
    <property type="molecule type" value="Genomic_DNA"/>
</dbReference>
<proteinExistence type="predicted"/>
<evidence type="ECO:0000259" key="2">
    <source>
        <dbReference type="Pfam" id="PF07811"/>
    </source>
</evidence>
<reference evidence="3" key="2">
    <citation type="submission" date="2015-07" db="EMBL/GenBank/DDBJ databases">
        <title>Plasmids, circular viruses and viroids from rat gut.</title>
        <authorList>
            <person name="Jorgensen T.J."/>
            <person name="Hansen M.A."/>
            <person name="Xu Z."/>
            <person name="Tabak M.A."/>
            <person name="Sorensen S.J."/>
            <person name="Hansen L.H."/>
        </authorList>
    </citation>
    <scope>NUCLEOTIDE SEQUENCE</scope>
    <source>
        <strain evidence="3">RGRH1802</strain>
    </source>
</reference>